<organism evidence="1 2">
    <name type="scientific">Thermoactinomyces mirandus</name>
    <dbReference type="NCBI Taxonomy" id="2756294"/>
    <lineage>
        <taxon>Bacteria</taxon>
        <taxon>Bacillati</taxon>
        <taxon>Bacillota</taxon>
        <taxon>Bacilli</taxon>
        <taxon>Bacillales</taxon>
        <taxon>Thermoactinomycetaceae</taxon>
        <taxon>Thermoactinomyces</taxon>
    </lineage>
</organism>
<reference evidence="1 2" key="1">
    <citation type="submission" date="2020-07" db="EMBL/GenBank/DDBJ databases">
        <title>Thermoactinomyces phylogeny.</title>
        <authorList>
            <person name="Dunlap C."/>
        </authorList>
    </citation>
    <scope>NUCLEOTIDE SEQUENCE [LARGE SCALE GENOMIC DNA]</scope>
    <source>
        <strain evidence="1 2">AMNI-1</strain>
    </source>
</reference>
<comment type="caution">
    <text evidence="1">The sequence shown here is derived from an EMBL/GenBank/DDBJ whole genome shotgun (WGS) entry which is preliminary data.</text>
</comment>
<dbReference type="InterPro" id="IPR041881">
    <property type="entry name" value="PqqD_sf"/>
</dbReference>
<dbReference type="Gene3D" id="1.10.10.1150">
    <property type="entry name" value="Coenzyme PQQ synthesis protein D (PqqD)"/>
    <property type="match status" value="1"/>
</dbReference>
<sequence>MLNKKRTVNLLELLPSLKPCLTVEQVEGEKKAVYIVIPRTSWIERFSVRFLKQPPVNKVRLDQIGSFVIQLCDGKHTVGEIMRKVELEFGEKAEPTLPRLAKFLEIIEANGWIEWKE</sequence>
<dbReference type="InterPro" id="IPR008792">
    <property type="entry name" value="PQQD"/>
</dbReference>
<dbReference type="Pfam" id="PF05402">
    <property type="entry name" value="PqqD"/>
    <property type="match status" value="1"/>
</dbReference>
<dbReference type="AlphaFoldDB" id="A0A7W1XTF6"/>
<dbReference type="RefSeq" id="WP_181740618.1">
    <property type="nucleotide sequence ID" value="NZ_JACEOL010000034.1"/>
</dbReference>
<dbReference type="EMBL" id="JACEOL010000034">
    <property type="protein sequence ID" value="MBA4602755.1"/>
    <property type="molecule type" value="Genomic_DNA"/>
</dbReference>
<name>A0A7W1XTF6_9BACL</name>
<protein>
    <submittedName>
        <fullName evidence="1">PqqD family protein</fullName>
    </submittedName>
</protein>
<accession>A0A7W1XTF6</accession>
<proteinExistence type="predicted"/>
<evidence type="ECO:0000313" key="1">
    <source>
        <dbReference type="EMBL" id="MBA4602755.1"/>
    </source>
</evidence>
<gene>
    <name evidence="1" type="ORF">H2C83_10605</name>
</gene>
<keyword evidence="2" id="KW-1185">Reference proteome</keyword>
<evidence type="ECO:0000313" key="2">
    <source>
        <dbReference type="Proteomes" id="UP000538292"/>
    </source>
</evidence>
<dbReference type="Proteomes" id="UP000538292">
    <property type="component" value="Unassembled WGS sequence"/>
</dbReference>